<evidence type="ECO:0000256" key="5">
    <source>
        <dbReference type="ARBA" id="ARBA00023136"/>
    </source>
</evidence>
<dbReference type="Pfam" id="PF02687">
    <property type="entry name" value="FtsX"/>
    <property type="match status" value="1"/>
</dbReference>
<dbReference type="InterPro" id="IPR003838">
    <property type="entry name" value="ABC3_permease_C"/>
</dbReference>
<evidence type="ECO:0000256" key="3">
    <source>
        <dbReference type="ARBA" id="ARBA00022692"/>
    </source>
</evidence>
<keyword evidence="3 8" id="KW-0812">Transmembrane</keyword>
<evidence type="ECO:0000256" key="4">
    <source>
        <dbReference type="ARBA" id="ARBA00022989"/>
    </source>
</evidence>
<evidence type="ECO:0000259" key="9">
    <source>
        <dbReference type="Pfam" id="PF02687"/>
    </source>
</evidence>
<dbReference type="PANTHER" id="PTHR30572:SF4">
    <property type="entry name" value="ABC TRANSPORTER PERMEASE YTRF"/>
    <property type="match status" value="1"/>
</dbReference>
<dbReference type="PROSITE" id="PS51257">
    <property type="entry name" value="PROKAR_LIPOPROTEIN"/>
    <property type="match status" value="1"/>
</dbReference>
<evidence type="ECO:0000256" key="2">
    <source>
        <dbReference type="ARBA" id="ARBA00022475"/>
    </source>
</evidence>
<evidence type="ECO:0000256" key="6">
    <source>
        <dbReference type="ARBA" id="ARBA00038076"/>
    </source>
</evidence>
<evidence type="ECO:0000313" key="12">
    <source>
        <dbReference type="Proteomes" id="UP000256977"/>
    </source>
</evidence>
<keyword evidence="2" id="KW-1003">Cell membrane</keyword>
<keyword evidence="11" id="KW-0449">Lipoprotein</keyword>
<sequence length="461" mass="50284">MRIGDLTRLSWDQVRRRKVVTALCAAGLSIGCAAIILALSIGESAQKYIETEMNSFFKMDEITVTANEGVSTSRSQGGQASSGNPAVGDDSKDRGKLTDQKLAIMKNMKHVTAVAPFQQINYMEMSTTDNRKSYVEVIGTDLEMLEAFDKPFMNGGPSDLIGTIVLNYGATLGLADAEARDKLIEQLSRNPYDSTLVEQYEKMNRMPASLFQRQVQFLGYLNDGKAIRTSQLRVTGVLKKPKGVSENAVAYDKKAYVSLETAQMMRQELNMGRGGSADEASYNSVIVKVDSQENVEQVERQIKKLTLNTQTNLQQKERLAEQFSIIKAVALGGGVFILIIASISIVVAMTMSTYQRRRQIGIMKVLGANLAQIRNMFIIEAALLGLLGGLLGILFSYWIVWGINGLIQSMSGGGQDAVIIFVPMMAIPVGMAFAILTGVISGIYPAVSASRTDALTAIRRD</sequence>
<evidence type="ECO:0000259" key="10">
    <source>
        <dbReference type="Pfam" id="PF12704"/>
    </source>
</evidence>
<protein>
    <submittedName>
        <fullName evidence="11">ABC-type lipoprotein release transport system permease subunit</fullName>
    </submittedName>
</protein>
<comment type="similarity">
    <text evidence="6">Belongs to the ABC-4 integral membrane protein family.</text>
</comment>
<dbReference type="Pfam" id="PF12704">
    <property type="entry name" value="MacB_PCD"/>
    <property type="match status" value="2"/>
</dbReference>
<reference evidence="11 12" key="1">
    <citation type="submission" date="2018-07" db="EMBL/GenBank/DDBJ databases">
        <title>Genomic Encyclopedia of Type Strains, Phase III (KMG-III): the genomes of soil and plant-associated and newly described type strains.</title>
        <authorList>
            <person name="Whitman W."/>
        </authorList>
    </citation>
    <scope>NUCLEOTIDE SEQUENCE [LARGE SCALE GENOMIC DNA]</scope>
    <source>
        <strain evidence="11 12">CECT 7287</strain>
    </source>
</reference>
<feature type="domain" description="MacB-like periplasmic core" evidence="10">
    <location>
        <begin position="224"/>
        <end position="304"/>
    </location>
</feature>
<dbReference type="GO" id="GO:0005886">
    <property type="term" value="C:plasma membrane"/>
    <property type="evidence" value="ECO:0007669"/>
    <property type="project" value="UniProtKB-SubCell"/>
</dbReference>
<dbReference type="InterPro" id="IPR025857">
    <property type="entry name" value="MacB_PCD"/>
</dbReference>
<dbReference type="OrthoDB" id="9770099at2"/>
<proteinExistence type="inferred from homology"/>
<feature type="transmembrane region" description="Helical" evidence="8">
    <location>
        <begin position="20"/>
        <end position="41"/>
    </location>
</feature>
<comment type="subcellular location">
    <subcellularLocation>
        <location evidence="1">Cell membrane</location>
        <topology evidence="1">Multi-pass membrane protein</topology>
    </subcellularLocation>
</comment>
<evidence type="ECO:0000313" key="11">
    <source>
        <dbReference type="EMBL" id="RED59147.1"/>
    </source>
</evidence>
<feature type="transmembrane region" description="Helical" evidence="8">
    <location>
        <begin position="328"/>
        <end position="354"/>
    </location>
</feature>
<dbReference type="RefSeq" id="WP_116064398.1">
    <property type="nucleotide sequence ID" value="NZ_QRDZ01000032.1"/>
</dbReference>
<evidence type="ECO:0000256" key="7">
    <source>
        <dbReference type="SAM" id="MobiDB-lite"/>
    </source>
</evidence>
<dbReference type="InterPro" id="IPR050250">
    <property type="entry name" value="Macrolide_Exporter_MacB"/>
</dbReference>
<comment type="caution">
    <text evidence="11">The sequence shown here is derived from an EMBL/GenBank/DDBJ whole genome shotgun (WGS) entry which is preliminary data.</text>
</comment>
<feature type="transmembrane region" description="Helical" evidence="8">
    <location>
        <begin position="420"/>
        <end position="444"/>
    </location>
</feature>
<evidence type="ECO:0000256" key="8">
    <source>
        <dbReference type="SAM" id="Phobius"/>
    </source>
</evidence>
<evidence type="ECO:0000256" key="1">
    <source>
        <dbReference type="ARBA" id="ARBA00004651"/>
    </source>
</evidence>
<dbReference type="GO" id="GO:0022857">
    <property type="term" value="F:transmembrane transporter activity"/>
    <property type="evidence" value="ECO:0007669"/>
    <property type="project" value="TreeGrafter"/>
</dbReference>
<accession>A0A3D9IBT2</accession>
<keyword evidence="4 8" id="KW-1133">Transmembrane helix</keyword>
<feature type="domain" description="MacB-like periplasmic core" evidence="10">
    <location>
        <begin position="21"/>
        <end position="155"/>
    </location>
</feature>
<dbReference type="PANTHER" id="PTHR30572">
    <property type="entry name" value="MEMBRANE COMPONENT OF TRANSPORTER-RELATED"/>
    <property type="match status" value="1"/>
</dbReference>
<feature type="transmembrane region" description="Helical" evidence="8">
    <location>
        <begin position="375"/>
        <end position="400"/>
    </location>
</feature>
<name>A0A3D9IBT2_9BACL</name>
<dbReference type="EMBL" id="QRDZ01000032">
    <property type="protein sequence ID" value="RED59147.1"/>
    <property type="molecule type" value="Genomic_DNA"/>
</dbReference>
<feature type="compositionally biased region" description="Polar residues" evidence="7">
    <location>
        <begin position="68"/>
        <end position="84"/>
    </location>
</feature>
<feature type="region of interest" description="Disordered" evidence="7">
    <location>
        <begin position="68"/>
        <end position="94"/>
    </location>
</feature>
<feature type="domain" description="ABC3 transporter permease C-terminal" evidence="9">
    <location>
        <begin position="335"/>
        <end position="452"/>
    </location>
</feature>
<dbReference type="AlphaFoldDB" id="A0A3D9IBT2"/>
<keyword evidence="5 8" id="KW-0472">Membrane</keyword>
<dbReference type="Proteomes" id="UP000256977">
    <property type="component" value="Unassembled WGS sequence"/>
</dbReference>
<gene>
    <name evidence="11" type="ORF">DFP98_13270</name>
</gene>
<keyword evidence="12" id="KW-1185">Reference proteome</keyword>
<organism evidence="11 12">
    <name type="scientific">Cohnella phaseoli</name>
    <dbReference type="NCBI Taxonomy" id="456490"/>
    <lineage>
        <taxon>Bacteria</taxon>
        <taxon>Bacillati</taxon>
        <taxon>Bacillota</taxon>
        <taxon>Bacilli</taxon>
        <taxon>Bacillales</taxon>
        <taxon>Paenibacillaceae</taxon>
        <taxon>Cohnella</taxon>
    </lineage>
</organism>